<gene>
    <name evidence="3" type="ORF">J4H91_06080</name>
</gene>
<dbReference type="PANTHER" id="PTHR46118:SF4">
    <property type="entry name" value="PROTEIN ABHD11"/>
    <property type="match status" value="1"/>
</dbReference>
<dbReference type="SUPFAM" id="SSF53474">
    <property type="entry name" value="alpha/beta-Hydrolases"/>
    <property type="match status" value="1"/>
</dbReference>
<dbReference type="PRINTS" id="PR00111">
    <property type="entry name" value="ABHYDROLASE"/>
</dbReference>
<protein>
    <submittedName>
        <fullName evidence="3">Alpha/beta fold hydrolase</fullName>
    </submittedName>
</protein>
<evidence type="ECO:0000259" key="2">
    <source>
        <dbReference type="Pfam" id="PF12697"/>
    </source>
</evidence>
<feature type="domain" description="AB hydrolase-1" evidence="2">
    <location>
        <begin position="14"/>
        <end position="252"/>
    </location>
</feature>
<dbReference type="EMBL" id="JAGDYL010000007">
    <property type="protein sequence ID" value="MBO1804885.1"/>
    <property type="molecule type" value="Genomic_DNA"/>
</dbReference>
<dbReference type="Proteomes" id="UP000664398">
    <property type="component" value="Unassembled WGS sequence"/>
</dbReference>
<sequence length="261" mass="28258">MHSAVVGDDSGHRVVFLHGLFGRGKNFTTIASGLRPELQSLLVDLPNHGQSGWTESFDYAEMADLVAAHLRAGFAAEGPVDVVGHSMGGKVAMILALRHPDLVRRLVVVDIAPVARTSSGTDFRHLLGALAALDLGSLEKRTDAAEALRGPIPNGTVRGFLLQNLKREGDGFRWEPNLGLLRSELDTIMDFPDQGDRTFPGPVLWIDGERSDYVTDADESAMRRLFPRTRRTTVRGAGHWVHAEAPDVVVAALRAFLLAGG</sequence>
<dbReference type="AlphaFoldDB" id="A0A939M0M2"/>
<keyword evidence="1 3" id="KW-0378">Hydrolase</keyword>
<accession>A0A939M0M2</accession>
<reference evidence="3" key="1">
    <citation type="submission" date="2021-03" db="EMBL/GenBank/DDBJ databases">
        <title>Leucobacter chromiisoli sp. nov., isolated from chromium-containing soil of chemical plant.</title>
        <authorList>
            <person name="Xu Z."/>
        </authorList>
    </citation>
    <scope>NUCLEOTIDE SEQUENCE</scope>
    <source>
        <strain evidence="3">A2</strain>
    </source>
</reference>
<dbReference type="InterPro" id="IPR000073">
    <property type="entry name" value="AB_hydrolase_1"/>
</dbReference>
<proteinExistence type="predicted"/>
<comment type="caution">
    <text evidence="3">The sequence shown here is derived from an EMBL/GenBank/DDBJ whole genome shotgun (WGS) entry which is preliminary data.</text>
</comment>
<dbReference type="InterPro" id="IPR029058">
    <property type="entry name" value="AB_hydrolase_fold"/>
</dbReference>
<dbReference type="GO" id="GO:0052689">
    <property type="term" value="F:carboxylic ester hydrolase activity"/>
    <property type="evidence" value="ECO:0007669"/>
    <property type="project" value="TreeGrafter"/>
</dbReference>
<dbReference type="Pfam" id="PF12697">
    <property type="entry name" value="Abhydrolase_6"/>
    <property type="match status" value="1"/>
</dbReference>
<evidence type="ECO:0000313" key="4">
    <source>
        <dbReference type="Proteomes" id="UP000664398"/>
    </source>
</evidence>
<keyword evidence="4" id="KW-1185">Reference proteome</keyword>
<dbReference type="PANTHER" id="PTHR46118">
    <property type="entry name" value="PROTEIN ABHD11"/>
    <property type="match status" value="1"/>
</dbReference>
<evidence type="ECO:0000313" key="3">
    <source>
        <dbReference type="EMBL" id="MBO1804885.1"/>
    </source>
</evidence>
<dbReference type="Gene3D" id="3.40.50.1820">
    <property type="entry name" value="alpha/beta hydrolase"/>
    <property type="match status" value="1"/>
</dbReference>
<name>A0A939M0M2_9MICO</name>
<evidence type="ECO:0000256" key="1">
    <source>
        <dbReference type="ARBA" id="ARBA00022801"/>
    </source>
</evidence>
<organism evidence="3 4">
    <name type="scientific">Leucobacter ruminantium</name>
    <dbReference type="NCBI Taxonomy" id="1289170"/>
    <lineage>
        <taxon>Bacteria</taxon>
        <taxon>Bacillati</taxon>
        <taxon>Actinomycetota</taxon>
        <taxon>Actinomycetes</taxon>
        <taxon>Micrococcales</taxon>
        <taxon>Microbacteriaceae</taxon>
        <taxon>Leucobacter</taxon>
    </lineage>
</organism>